<proteinExistence type="predicted"/>
<feature type="compositionally biased region" description="Polar residues" evidence="1">
    <location>
        <begin position="12"/>
        <end position="22"/>
    </location>
</feature>
<gene>
    <name evidence="2" type="ORF">DGI_1304</name>
</gene>
<dbReference type="KEGG" id="dgg:DGI_1304"/>
<evidence type="ECO:0000256" key="1">
    <source>
        <dbReference type="SAM" id="MobiDB-lite"/>
    </source>
</evidence>
<dbReference type="AlphaFoldDB" id="T2G996"/>
<feature type="region of interest" description="Disordered" evidence="1">
    <location>
        <begin position="12"/>
        <end position="36"/>
    </location>
</feature>
<dbReference type="Proteomes" id="UP000016587">
    <property type="component" value="Chromosome"/>
</dbReference>
<reference evidence="2 3" key="1">
    <citation type="journal article" date="2013" name="J. Bacteriol.">
        <title>Roles of HynAB and Ech, the only two hydrogenases found in the model sulfate reducer Desulfovibrio gigas.</title>
        <authorList>
            <person name="Morais-Silva F.O."/>
            <person name="Santos C.I."/>
            <person name="Rodrigues R."/>
            <person name="Pereira I.A."/>
            <person name="Rodrigues-Pousada C."/>
        </authorList>
    </citation>
    <scope>NUCLEOTIDE SEQUENCE [LARGE SCALE GENOMIC DNA]</scope>
    <source>
        <strain evidence="3">ATCC 19364 / DSM 1382 / NCIMB 9332 / VKM B-1759</strain>
    </source>
</reference>
<keyword evidence="3" id="KW-1185">Reference proteome</keyword>
<accession>T2G996</accession>
<evidence type="ECO:0000313" key="3">
    <source>
        <dbReference type="Proteomes" id="UP000016587"/>
    </source>
</evidence>
<evidence type="ECO:0000313" key="2">
    <source>
        <dbReference type="EMBL" id="AGW13155.1"/>
    </source>
</evidence>
<dbReference type="EMBL" id="CP006585">
    <property type="protein sequence ID" value="AGW13155.1"/>
    <property type="molecule type" value="Genomic_DNA"/>
</dbReference>
<protein>
    <submittedName>
        <fullName evidence="2">Uncharacterized protein</fullName>
    </submittedName>
</protein>
<reference evidence="3" key="2">
    <citation type="submission" date="2013-07" db="EMBL/GenBank/DDBJ databases">
        <authorList>
            <person name="Morais-Silva F.O."/>
            <person name="Rezende A.M."/>
            <person name="Pimentel C."/>
            <person name="Resende D.M."/>
            <person name="Santos C.I."/>
            <person name="Clemente C."/>
            <person name="de Oliveira L.M."/>
            <person name="da Silva S.M."/>
            <person name="Costa D.A."/>
            <person name="Varela-Raposo A."/>
            <person name="Horacio E.C.A."/>
            <person name="Matos M."/>
            <person name="Flores O."/>
            <person name="Ruiz J.C."/>
            <person name="Rodrigues-Pousada C."/>
        </authorList>
    </citation>
    <scope>NUCLEOTIDE SEQUENCE [LARGE SCALE GENOMIC DNA]</scope>
    <source>
        <strain evidence="3">ATCC 19364 / DSM 1382 / NCIMB 9332 / VKM B-1759</strain>
    </source>
</reference>
<sequence>MINIKALMRYSPSPSTINNSPARSDALRHASSCRCS</sequence>
<dbReference type="HOGENOM" id="CLU_3355803_0_0_7"/>
<organism evidence="2 3">
    <name type="scientific">Megalodesulfovibrio gigas (strain ATCC 19364 / DSM 1382 / NCIMB 9332 / VKM B-1759)</name>
    <name type="common">Desulfovibrio gigas</name>
    <dbReference type="NCBI Taxonomy" id="1121448"/>
    <lineage>
        <taxon>Bacteria</taxon>
        <taxon>Pseudomonadati</taxon>
        <taxon>Thermodesulfobacteriota</taxon>
        <taxon>Desulfovibrionia</taxon>
        <taxon>Desulfovibrionales</taxon>
        <taxon>Desulfovibrionaceae</taxon>
        <taxon>Megalodesulfovibrio</taxon>
    </lineage>
</organism>
<name>T2G996_MEGG1</name>
<dbReference type="PATRIC" id="fig|1121448.10.peg.1301"/>